<evidence type="ECO:0000256" key="4">
    <source>
        <dbReference type="ARBA" id="ARBA00022490"/>
    </source>
</evidence>
<keyword evidence="8" id="KW-0206">Cytoskeleton</keyword>
<evidence type="ECO:0000256" key="8">
    <source>
        <dbReference type="ARBA" id="ARBA00023212"/>
    </source>
</evidence>
<keyword evidence="15" id="KW-1185">Reference proteome</keyword>
<protein>
    <recommendedName>
        <fullName evidence="11">Dynein regulatory complex protein 12</fullName>
    </recommendedName>
</protein>
<comment type="subunit">
    <text evidence="3">Component of the nexin-dynein regulatory complex (N-DRC).</text>
</comment>
<dbReference type="EMBL" id="JATAAI010000007">
    <property type="protein sequence ID" value="KAK1744132.1"/>
    <property type="molecule type" value="Genomic_DNA"/>
</dbReference>
<dbReference type="PANTHER" id="PTHR28656">
    <property type="entry name" value="COILED-COIL DOMAIN-CONTAINING PROTEIN 153"/>
    <property type="match status" value="1"/>
</dbReference>
<proteinExistence type="inferred from homology"/>
<evidence type="ECO:0000256" key="6">
    <source>
        <dbReference type="ARBA" id="ARBA00023054"/>
    </source>
</evidence>
<dbReference type="Proteomes" id="UP001224775">
    <property type="component" value="Unassembled WGS sequence"/>
</dbReference>
<feature type="coiled-coil region" evidence="12">
    <location>
        <begin position="59"/>
        <end position="129"/>
    </location>
</feature>
<keyword evidence="7" id="KW-0969">Cilium</keyword>
<keyword evidence="5" id="KW-0282">Flagellum</keyword>
<comment type="subcellular location">
    <subcellularLocation>
        <location evidence="2">Cytoplasm</location>
        <location evidence="2">Cytoskeleton</location>
        <location evidence="2">Flagellum axoneme</location>
    </subcellularLocation>
</comment>
<evidence type="ECO:0000256" key="13">
    <source>
        <dbReference type="SAM" id="MobiDB-lite"/>
    </source>
</evidence>
<evidence type="ECO:0000256" key="12">
    <source>
        <dbReference type="SAM" id="Coils"/>
    </source>
</evidence>
<evidence type="ECO:0000256" key="9">
    <source>
        <dbReference type="ARBA" id="ARBA00023273"/>
    </source>
</evidence>
<evidence type="ECO:0000313" key="15">
    <source>
        <dbReference type="Proteomes" id="UP001224775"/>
    </source>
</evidence>
<feature type="compositionally biased region" description="Basic residues" evidence="13">
    <location>
        <begin position="1"/>
        <end position="16"/>
    </location>
</feature>
<comment type="similarity">
    <text evidence="10">Belongs to the DRC12 family.</text>
</comment>
<evidence type="ECO:0000256" key="5">
    <source>
        <dbReference type="ARBA" id="ARBA00022846"/>
    </source>
</evidence>
<evidence type="ECO:0000313" key="14">
    <source>
        <dbReference type="EMBL" id="KAK1744132.1"/>
    </source>
</evidence>
<evidence type="ECO:0000256" key="1">
    <source>
        <dbReference type="ARBA" id="ARBA00003029"/>
    </source>
</evidence>
<feature type="region of interest" description="Disordered" evidence="13">
    <location>
        <begin position="1"/>
        <end position="26"/>
    </location>
</feature>
<keyword evidence="4" id="KW-0963">Cytoplasm</keyword>
<keyword evidence="6 12" id="KW-0175">Coiled coil</keyword>
<sequence>MPPKKDKKGKKKKTASKSKDAGEIVSPEDQIRLLQSQTSSLEFQLACKAEETTDVVAACEDLRSALAEANKKHQEEKQMTADISATMTRQFKSMQHQLLEKITERERIIQNLRDELLEAQKQSAEQLAAKERIIQQKDEEAALCRQEIEDLCKHFADLFVDASKQISSVV</sequence>
<keyword evidence="9" id="KW-0966">Cell projection</keyword>
<evidence type="ECO:0000256" key="7">
    <source>
        <dbReference type="ARBA" id="ARBA00023069"/>
    </source>
</evidence>
<dbReference type="AlphaFoldDB" id="A0AAD9DEE3"/>
<evidence type="ECO:0000256" key="10">
    <source>
        <dbReference type="ARBA" id="ARBA00044754"/>
    </source>
</evidence>
<organism evidence="14 15">
    <name type="scientific">Skeletonema marinoi</name>
    <dbReference type="NCBI Taxonomy" id="267567"/>
    <lineage>
        <taxon>Eukaryota</taxon>
        <taxon>Sar</taxon>
        <taxon>Stramenopiles</taxon>
        <taxon>Ochrophyta</taxon>
        <taxon>Bacillariophyta</taxon>
        <taxon>Coscinodiscophyceae</taxon>
        <taxon>Thalassiosirophycidae</taxon>
        <taxon>Thalassiosirales</taxon>
        <taxon>Skeletonemataceae</taxon>
        <taxon>Skeletonema</taxon>
        <taxon>Skeletonema marinoi-dohrnii complex</taxon>
    </lineage>
</organism>
<comment type="function">
    <text evidence="1">Component of the nexin-dynein regulatory complex (N-DRC), a key regulator of ciliary/flagellar motility which maintains the alignment and integrity of the distal axoneme and regulates microtubule sliding in motile axonemes.</text>
</comment>
<evidence type="ECO:0000256" key="3">
    <source>
        <dbReference type="ARBA" id="ARBA00011248"/>
    </source>
</evidence>
<comment type="caution">
    <text evidence="14">The sequence shown here is derived from an EMBL/GenBank/DDBJ whole genome shotgun (WGS) entry which is preliminary data.</text>
</comment>
<evidence type="ECO:0000256" key="11">
    <source>
        <dbReference type="ARBA" id="ARBA00044800"/>
    </source>
</evidence>
<dbReference type="InterPro" id="IPR033585">
    <property type="entry name" value="DRC12-like"/>
</dbReference>
<dbReference type="PANTHER" id="PTHR28656:SF1">
    <property type="entry name" value="COILED-COIL DOMAIN-CONTAINING PROTEIN 153"/>
    <property type="match status" value="1"/>
</dbReference>
<reference evidence="14" key="1">
    <citation type="submission" date="2023-06" db="EMBL/GenBank/DDBJ databases">
        <title>Survivors Of The Sea: Transcriptome response of Skeletonema marinoi to long-term dormancy.</title>
        <authorList>
            <person name="Pinder M.I.M."/>
            <person name="Kourtchenko O."/>
            <person name="Robertson E.K."/>
            <person name="Larsson T."/>
            <person name="Maumus F."/>
            <person name="Osuna-Cruz C.M."/>
            <person name="Vancaester E."/>
            <person name="Stenow R."/>
            <person name="Vandepoele K."/>
            <person name="Ploug H."/>
            <person name="Bruchert V."/>
            <person name="Godhe A."/>
            <person name="Topel M."/>
        </authorList>
    </citation>
    <scope>NUCLEOTIDE SEQUENCE</scope>
    <source>
        <strain evidence="14">R05AC</strain>
    </source>
</reference>
<evidence type="ECO:0000256" key="2">
    <source>
        <dbReference type="ARBA" id="ARBA00004611"/>
    </source>
</evidence>
<accession>A0AAD9DEE3</accession>
<name>A0AAD9DEE3_9STRA</name>
<gene>
    <name evidence="14" type="ORF">QTG54_004665</name>
</gene>